<dbReference type="GO" id="GO:0005524">
    <property type="term" value="F:ATP binding"/>
    <property type="evidence" value="ECO:0007669"/>
    <property type="project" value="UniProtKB-KW"/>
</dbReference>
<comment type="caution">
    <text evidence="25">The sequence shown here is derived from an EMBL/GenBank/DDBJ whole genome shotgun (WGS) entry which is preliminary data.</text>
</comment>
<evidence type="ECO:0000256" key="17">
    <source>
        <dbReference type="ARBA" id="ARBA00032510"/>
    </source>
</evidence>
<dbReference type="SUPFAM" id="SSF53623">
    <property type="entry name" value="MurD-like peptide ligases, catalytic domain"/>
    <property type="match status" value="1"/>
</dbReference>
<dbReference type="PANTHER" id="PTHR11136:SF0">
    <property type="entry name" value="DIHYDROFOLATE SYNTHETASE-RELATED"/>
    <property type="match status" value="1"/>
</dbReference>
<evidence type="ECO:0000256" key="6">
    <source>
        <dbReference type="ARBA" id="ARBA00013023"/>
    </source>
</evidence>
<evidence type="ECO:0000256" key="5">
    <source>
        <dbReference type="ARBA" id="ARBA00008276"/>
    </source>
</evidence>
<evidence type="ECO:0000256" key="3">
    <source>
        <dbReference type="ARBA" id="ARBA00004799"/>
    </source>
</evidence>
<keyword evidence="10" id="KW-0479">Metal-binding</keyword>
<keyword evidence="13" id="KW-0460">Magnesium</keyword>
<dbReference type="Pfam" id="PF02875">
    <property type="entry name" value="Mur_ligase_C"/>
    <property type="match status" value="1"/>
</dbReference>
<evidence type="ECO:0000256" key="22">
    <source>
        <dbReference type="PIRNR" id="PIRNR001563"/>
    </source>
</evidence>
<dbReference type="Gene3D" id="3.40.1190.10">
    <property type="entry name" value="Mur-like, catalytic domain"/>
    <property type="match status" value="1"/>
</dbReference>
<reference evidence="26" key="1">
    <citation type="submission" date="2018-08" db="EMBL/GenBank/DDBJ databases">
        <authorList>
            <person name="Kim S.-J."/>
            <person name="Jung G.-Y."/>
        </authorList>
    </citation>
    <scope>NUCLEOTIDE SEQUENCE [LARGE SCALE GENOMIC DNA]</scope>
    <source>
        <strain evidence="26">GY_H</strain>
    </source>
</reference>
<evidence type="ECO:0000256" key="11">
    <source>
        <dbReference type="ARBA" id="ARBA00022741"/>
    </source>
</evidence>
<evidence type="ECO:0000256" key="18">
    <source>
        <dbReference type="ARBA" id="ARBA00047493"/>
    </source>
</evidence>
<dbReference type="InterPro" id="IPR036565">
    <property type="entry name" value="Mur-like_cat_sf"/>
</dbReference>
<evidence type="ECO:0000256" key="8">
    <source>
        <dbReference type="ARBA" id="ARBA00019357"/>
    </source>
</evidence>
<dbReference type="Gene3D" id="3.90.190.20">
    <property type="entry name" value="Mur ligase, C-terminal domain"/>
    <property type="match status" value="1"/>
</dbReference>
<organism evidence="25 26">
    <name type="scientific">Undibacter mobilis</name>
    <dbReference type="NCBI Taxonomy" id="2292256"/>
    <lineage>
        <taxon>Bacteria</taxon>
        <taxon>Pseudomonadati</taxon>
        <taxon>Pseudomonadota</taxon>
        <taxon>Alphaproteobacteria</taxon>
        <taxon>Hyphomicrobiales</taxon>
        <taxon>Nitrobacteraceae</taxon>
        <taxon>Undibacter</taxon>
    </lineage>
</organism>
<comment type="pathway">
    <text evidence="4">Cofactor biosynthesis; tetrahydrofolylpolyglutamate biosynthesis.</text>
</comment>
<comment type="similarity">
    <text evidence="5 22">Belongs to the folylpolyglutamate synthase family.</text>
</comment>
<dbReference type="GO" id="GO:0046872">
    <property type="term" value="F:metal ion binding"/>
    <property type="evidence" value="ECO:0007669"/>
    <property type="project" value="UniProtKB-KW"/>
</dbReference>
<name>A0A371BDZ2_9BRAD</name>
<dbReference type="UniPathway" id="UPA00077">
    <property type="reaction ID" value="UER00157"/>
</dbReference>
<evidence type="ECO:0000256" key="19">
    <source>
        <dbReference type="ARBA" id="ARBA00047808"/>
    </source>
</evidence>
<evidence type="ECO:0000313" key="25">
    <source>
        <dbReference type="EMBL" id="RDV05718.1"/>
    </source>
</evidence>
<evidence type="ECO:0000256" key="20">
    <source>
        <dbReference type="ARBA" id="ARBA00049035"/>
    </source>
</evidence>
<evidence type="ECO:0000259" key="24">
    <source>
        <dbReference type="Pfam" id="PF08245"/>
    </source>
</evidence>
<proteinExistence type="inferred from homology"/>
<evidence type="ECO:0000256" key="12">
    <source>
        <dbReference type="ARBA" id="ARBA00022840"/>
    </source>
</evidence>
<dbReference type="NCBIfam" id="TIGR01499">
    <property type="entry name" value="folC"/>
    <property type="match status" value="1"/>
</dbReference>
<dbReference type="InterPro" id="IPR036615">
    <property type="entry name" value="Mur_ligase_C_dom_sf"/>
</dbReference>
<evidence type="ECO:0000256" key="10">
    <source>
        <dbReference type="ARBA" id="ARBA00022723"/>
    </source>
</evidence>
<evidence type="ECO:0000256" key="1">
    <source>
        <dbReference type="ARBA" id="ARBA00001946"/>
    </source>
</evidence>
<evidence type="ECO:0000259" key="23">
    <source>
        <dbReference type="Pfam" id="PF02875"/>
    </source>
</evidence>
<protein>
    <recommendedName>
        <fullName evidence="8">Dihydrofolate synthase/folylpolyglutamate synthase</fullName>
        <ecNumber evidence="6">6.3.2.12</ecNumber>
        <ecNumber evidence="7">6.3.2.17</ecNumber>
    </recommendedName>
    <alternativeName>
        <fullName evidence="17">Folylpoly-gamma-glutamate synthetase-dihydrofolate synthetase</fullName>
    </alternativeName>
    <alternativeName>
        <fullName evidence="15">Folylpolyglutamate synthetase</fullName>
    </alternativeName>
    <alternativeName>
        <fullName evidence="16">Tetrahydrofolylpolyglutamate synthase</fullName>
    </alternativeName>
</protein>
<dbReference type="OrthoDB" id="9809356at2"/>
<dbReference type="InterPro" id="IPR004101">
    <property type="entry name" value="Mur_ligase_C"/>
</dbReference>
<dbReference type="EC" id="6.3.2.12" evidence="6"/>
<dbReference type="EMBL" id="QRGO01000001">
    <property type="protein sequence ID" value="RDV05718.1"/>
    <property type="molecule type" value="Genomic_DNA"/>
</dbReference>
<keyword evidence="9 22" id="KW-0436">Ligase</keyword>
<comment type="catalytic activity">
    <reaction evidence="19">
        <text>10-formyltetrahydrofolyl-(gamma-L-Glu)(n) + L-glutamate + ATP = 10-formyltetrahydrofolyl-(gamma-L-Glu)(n+1) + ADP + phosphate + H(+)</text>
        <dbReference type="Rhea" id="RHEA:51904"/>
        <dbReference type="Rhea" id="RHEA-COMP:13088"/>
        <dbReference type="Rhea" id="RHEA-COMP:14300"/>
        <dbReference type="ChEBI" id="CHEBI:15378"/>
        <dbReference type="ChEBI" id="CHEBI:29985"/>
        <dbReference type="ChEBI" id="CHEBI:30616"/>
        <dbReference type="ChEBI" id="CHEBI:43474"/>
        <dbReference type="ChEBI" id="CHEBI:134413"/>
        <dbReference type="ChEBI" id="CHEBI:456216"/>
        <dbReference type="EC" id="6.3.2.17"/>
    </reaction>
</comment>
<feature type="domain" description="Mur ligase central" evidence="24">
    <location>
        <begin position="51"/>
        <end position="272"/>
    </location>
</feature>
<dbReference type="InterPro" id="IPR001645">
    <property type="entry name" value="Folylpolyglutamate_synth"/>
</dbReference>
<gene>
    <name evidence="25" type="ORF">DXH78_05830</name>
</gene>
<comment type="function">
    <text evidence="2">Functions in two distinct reactions of the de novo folate biosynthetic pathway. Catalyzes the addition of a glutamate residue to dihydropteroate (7,8-dihydropteroate or H2Pte) to form dihydrofolate (7,8-dihydrofolate monoglutamate or H2Pte-Glu). Also catalyzes successive additions of L-glutamate to tetrahydrofolate or 10-formyltetrahydrofolate or 5,10-methylenetetrahydrofolate, leading to folylpolyglutamate derivatives.</text>
</comment>
<dbReference type="Proteomes" id="UP000263993">
    <property type="component" value="Unassembled WGS sequence"/>
</dbReference>
<comment type="pathway">
    <text evidence="3">Cofactor biosynthesis; tetrahydrofolate biosynthesis; 7,8-dihydrofolate from 2-amino-4-hydroxy-6-hydroxymethyl-7,8-dihydropteridine diphosphate and 4-aminobenzoate: step 2/2.</text>
</comment>
<keyword evidence="14" id="KW-0289">Folate biosynthesis</keyword>
<dbReference type="InterPro" id="IPR018109">
    <property type="entry name" value="Folylpolyglutamate_synth_CS"/>
</dbReference>
<keyword evidence="26" id="KW-1185">Reference proteome</keyword>
<evidence type="ECO:0000256" key="2">
    <source>
        <dbReference type="ARBA" id="ARBA00002714"/>
    </source>
</evidence>
<dbReference type="GO" id="GO:0046656">
    <property type="term" value="P:folic acid biosynthetic process"/>
    <property type="evidence" value="ECO:0007669"/>
    <property type="project" value="UniProtKB-KW"/>
</dbReference>
<dbReference type="AlphaFoldDB" id="A0A371BDZ2"/>
<dbReference type="EC" id="6.3.2.17" evidence="7"/>
<evidence type="ECO:0000313" key="26">
    <source>
        <dbReference type="Proteomes" id="UP000263993"/>
    </source>
</evidence>
<dbReference type="SUPFAM" id="SSF53244">
    <property type="entry name" value="MurD-like peptide ligases, peptide-binding domain"/>
    <property type="match status" value="1"/>
</dbReference>
<comment type="catalytic activity">
    <reaction evidence="21">
        <text>7,8-dihydropteroate + L-glutamate + ATP = 7,8-dihydrofolate + ADP + phosphate + H(+)</text>
        <dbReference type="Rhea" id="RHEA:23584"/>
        <dbReference type="ChEBI" id="CHEBI:15378"/>
        <dbReference type="ChEBI" id="CHEBI:17839"/>
        <dbReference type="ChEBI" id="CHEBI:29985"/>
        <dbReference type="ChEBI" id="CHEBI:30616"/>
        <dbReference type="ChEBI" id="CHEBI:43474"/>
        <dbReference type="ChEBI" id="CHEBI:57451"/>
        <dbReference type="ChEBI" id="CHEBI:456216"/>
        <dbReference type="EC" id="6.3.2.12"/>
    </reaction>
</comment>
<evidence type="ECO:0000256" key="4">
    <source>
        <dbReference type="ARBA" id="ARBA00005150"/>
    </source>
</evidence>
<feature type="domain" description="Mur ligase C-terminal" evidence="23">
    <location>
        <begin position="315"/>
        <end position="429"/>
    </location>
</feature>
<comment type="catalytic activity">
    <reaction evidence="20">
        <text>(6R)-5,10-methylenetetrahydrofolyl-(gamma-L-Glu)(n) + L-glutamate + ATP = (6R)-5,10-methylenetetrahydrofolyl-(gamma-L-Glu)(n+1) + ADP + phosphate + H(+)</text>
        <dbReference type="Rhea" id="RHEA:51912"/>
        <dbReference type="Rhea" id="RHEA-COMP:13257"/>
        <dbReference type="Rhea" id="RHEA-COMP:13258"/>
        <dbReference type="ChEBI" id="CHEBI:15378"/>
        <dbReference type="ChEBI" id="CHEBI:29985"/>
        <dbReference type="ChEBI" id="CHEBI:30616"/>
        <dbReference type="ChEBI" id="CHEBI:43474"/>
        <dbReference type="ChEBI" id="CHEBI:136572"/>
        <dbReference type="ChEBI" id="CHEBI:456216"/>
        <dbReference type="EC" id="6.3.2.17"/>
    </reaction>
</comment>
<evidence type="ECO:0000256" key="9">
    <source>
        <dbReference type="ARBA" id="ARBA00022598"/>
    </source>
</evidence>
<dbReference type="GO" id="GO:0046654">
    <property type="term" value="P:tetrahydrofolate biosynthetic process"/>
    <property type="evidence" value="ECO:0007669"/>
    <property type="project" value="UniProtKB-UniPathway"/>
</dbReference>
<evidence type="ECO:0000256" key="13">
    <source>
        <dbReference type="ARBA" id="ARBA00022842"/>
    </source>
</evidence>
<keyword evidence="12 22" id="KW-0067">ATP-binding</keyword>
<evidence type="ECO:0000256" key="14">
    <source>
        <dbReference type="ARBA" id="ARBA00022909"/>
    </source>
</evidence>
<evidence type="ECO:0000256" key="7">
    <source>
        <dbReference type="ARBA" id="ARBA00013025"/>
    </source>
</evidence>
<dbReference type="GO" id="GO:0004326">
    <property type="term" value="F:tetrahydrofolylpolyglutamate synthase activity"/>
    <property type="evidence" value="ECO:0007669"/>
    <property type="project" value="UniProtKB-EC"/>
</dbReference>
<comment type="catalytic activity">
    <reaction evidence="18">
        <text>(6S)-5,6,7,8-tetrahydrofolyl-(gamma-L-Glu)(n) + L-glutamate + ATP = (6S)-5,6,7,8-tetrahydrofolyl-(gamma-L-Glu)(n+1) + ADP + phosphate + H(+)</text>
        <dbReference type="Rhea" id="RHEA:10580"/>
        <dbReference type="Rhea" id="RHEA-COMP:14738"/>
        <dbReference type="Rhea" id="RHEA-COMP:14740"/>
        <dbReference type="ChEBI" id="CHEBI:15378"/>
        <dbReference type="ChEBI" id="CHEBI:29985"/>
        <dbReference type="ChEBI" id="CHEBI:30616"/>
        <dbReference type="ChEBI" id="CHEBI:43474"/>
        <dbReference type="ChEBI" id="CHEBI:141005"/>
        <dbReference type="ChEBI" id="CHEBI:456216"/>
        <dbReference type="EC" id="6.3.2.17"/>
    </reaction>
</comment>
<evidence type="ECO:0000256" key="21">
    <source>
        <dbReference type="ARBA" id="ARBA00049161"/>
    </source>
</evidence>
<dbReference type="GO" id="GO:0005737">
    <property type="term" value="C:cytoplasm"/>
    <property type="evidence" value="ECO:0007669"/>
    <property type="project" value="TreeGrafter"/>
</dbReference>
<evidence type="ECO:0000256" key="15">
    <source>
        <dbReference type="ARBA" id="ARBA00030048"/>
    </source>
</evidence>
<dbReference type="FunFam" id="3.40.1190.10:FF:000011">
    <property type="entry name" value="Folylpolyglutamate synthase/dihydrofolate synthase"/>
    <property type="match status" value="1"/>
</dbReference>
<dbReference type="GO" id="GO:0008841">
    <property type="term" value="F:dihydrofolate synthase activity"/>
    <property type="evidence" value="ECO:0007669"/>
    <property type="project" value="UniProtKB-EC"/>
</dbReference>
<dbReference type="PANTHER" id="PTHR11136">
    <property type="entry name" value="FOLYLPOLYGLUTAMATE SYNTHASE-RELATED"/>
    <property type="match status" value="1"/>
</dbReference>
<dbReference type="InterPro" id="IPR013221">
    <property type="entry name" value="Mur_ligase_cen"/>
</dbReference>
<sequence>MTDRNMNPVDSILARLTALHPKRIDLSLERLERLLAALGHPERKLPPVIHVAGTNGKGSTIAFLRAILEAAGLSVHVYTSPHLVHFNERFRLGRRGGEGVLVSDVELSAALEECEQANGGAPITVFEMTTAAGMLLFSRKPADVLLLEVGLGGRLDATNVIDKPLVSIVTPVSLDHLDFLGDTLAKIAFEKAGIIKQGVPVVVAAQPREALDVIERQAARMKAPIRIAGENWTATEERGRLVYQDDNGLLDLPAPKLFGRHQFENAGLAIAALRAVPTLKLAPAAFETGIAKADWPARLQRLSAGHLVDLIPPGAELWLDGGHNPDGGRTVAAALADIEERVSRPLVMIVGMLATKDAAGFLRNFTGLARHMITVPVPGADKGLSAADVAEAAKSVGLPALARGSVGEALETVRKLDFDAPPRILITGSLYLAGEVLRENGTEPV</sequence>
<dbReference type="PROSITE" id="PS01012">
    <property type="entry name" value="FOLYLPOLYGLU_SYNT_2"/>
    <property type="match status" value="1"/>
</dbReference>
<evidence type="ECO:0000256" key="16">
    <source>
        <dbReference type="ARBA" id="ARBA00030592"/>
    </source>
</evidence>
<keyword evidence="11 22" id="KW-0547">Nucleotide-binding</keyword>
<dbReference type="Pfam" id="PF08245">
    <property type="entry name" value="Mur_ligase_M"/>
    <property type="match status" value="1"/>
</dbReference>
<dbReference type="PIRSF" id="PIRSF001563">
    <property type="entry name" value="Folylpolyglu_synth"/>
    <property type="match status" value="1"/>
</dbReference>
<comment type="cofactor">
    <cofactor evidence="1">
        <name>Mg(2+)</name>
        <dbReference type="ChEBI" id="CHEBI:18420"/>
    </cofactor>
</comment>
<accession>A0A371BDZ2</accession>